<dbReference type="Pfam" id="PF13401">
    <property type="entry name" value="AAA_22"/>
    <property type="match status" value="1"/>
</dbReference>
<dbReference type="AlphaFoldDB" id="A0A1I6ELG0"/>
<organism evidence="2 3">
    <name type="scientific">Desulfoscipio geothermicus DSM 3669</name>
    <dbReference type="NCBI Taxonomy" id="1121426"/>
    <lineage>
        <taxon>Bacteria</taxon>
        <taxon>Bacillati</taxon>
        <taxon>Bacillota</taxon>
        <taxon>Clostridia</taxon>
        <taxon>Eubacteriales</taxon>
        <taxon>Desulfallaceae</taxon>
        <taxon>Desulfoscipio</taxon>
    </lineage>
</organism>
<accession>A0A1I6ELG0</accession>
<sequence length="193" mass="21165">MDNRVEDALNRLMQLLSSREVGVVVGEAGTGKSTLLDIFLNRVSNTRYRVIHLPIPQSKPRELYRAIAAAVGVNTSWFGADALKVVDLLTYSYLESGRFNLVLIDEAHILTPACLNELRLLTNATVKHEAVITLVLLGQPSLASTLKLPAMIPLAQRIGAWVALGGLSEDEAMLYMDWQVKAAGGRRYFLTGC</sequence>
<dbReference type="InterPro" id="IPR049945">
    <property type="entry name" value="AAA_22"/>
</dbReference>
<dbReference type="STRING" id="39060.SAMN05660706_1582"/>
<evidence type="ECO:0000313" key="2">
    <source>
        <dbReference type="EMBL" id="SFR18391.1"/>
    </source>
</evidence>
<dbReference type="PANTHER" id="PTHR35894:SF1">
    <property type="entry name" value="PHOSPHORIBULOKINASE _ URIDINE KINASE FAMILY"/>
    <property type="match status" value="1"/>
</dbReference>
<evidence type="ECO:0000313" key="3">
    <source>
        <dbReference type="Proteomes" id="UP000199584"/>
    </source>
</evidence>
<gene>
    <name evidence="2" type="ORF">SAMN05660706_1582</name>
</gene>
<dbReference type="RefSeq" id="WP_092487902.1">
    <property type="nucleotide sequence ID" value="NZ_FOYM01000058.1"/>
</dbReference>
<reference evidence="3" key="1">
    <citation type="submission" date="2016-10" db="EMBL/GenBank/DDBJ databases">
        <authorList>
            <person name="Varghese N."/>
            <person name="Submissions S."/>
        </authorList>
    </citation>
    <scope>NUCLEOTIDE SEQUENCE [LARGE SCALE GENOMIC DNA]</scope>
    <source>
        <strain evidence="3">DSM 3669</strain>
    </source>
</reference>
<dbReference type="EMBL" id="FOYM01000058">
    <property type="protein sequence ID" value="SFR18391.1"/>
    <property type="molecule type" value="Genomic_DNA"/>
</dbReference>
<dbReference type="InterPro" id="IPR027417">
    <property type="entry name" value="P-loop_NTPase"/>
</dbReference>
<dbReference type="Gene3D" id="3.40.50.300">
    <property type="entry name" value="P-loop containing nucleotide triphosphate hydrolases"/>
    <property type="match status" value="1"/>
</dbReference>
<dbReference type="InterPro" id="IPR052026">
    <property type="entry name" value="ExeA_AAA_ATPase_DNA-bind"/>
</dbReference>
<dbReference type="SUPFAM" id="SSF52540">
    <property type="entry name" value="P-loop containing nucleoside triphosphate hydrolases"/>
    <property type="match status" value="1"/>
</dbReference>
<feature type="domain" description="ORC1/DEAH AAA+ ATPase" evidence="1">
    <location>
        <begin position="18"/>
        <end position="145"/>
    </location>
</feature>
<evidence type="ECO:0000259" key="1">
    <source>
        <dbReference type="Pfam" id="PF13401"/>
    </source>
</evidence>
<dbReference type="PANTHER" id="PTHR35894">
    <property type="entry name" value="GENERAL SECRETION PATHWAY PROTEIN A-RELATED"/>
    <property type="match status" value="1"/>
</dbReference>
<proteinExistence type="predicted"/>
<name>A0A1I6ELG0_9FIRM</name>
<protein>
    <submittedName>
        <fullName evidence="2">AAA domain-containing protein</fullName>
    </submittedName>
</protein>
<dbReference type="Proteomes" id="UP000199584">
    <property type="component" value="Unassembled WGS sequence"/>
</dbReference>
<dbReference type="GO" id="GO:0016887">
    <property type="term" value="F:ATP hydrolysis activity"/>
    <property type="evidence" value="ECO:0007669"/>
    <property type="project" value="InterPro"/>
</dbReference>
<dbReference type="OrthoDB" id="9815896at2"/>
<keyword evidence="3" id="KW-1185">Reference proteome</keyword>